<dbReference type="InterPro" id="IPR050298">
    <property type="entry name" value="Gram-neg_bact_OMP"/>
</dbReference>
<dbReference type="GO" id="GO:0034220">
    <property type="term" value="P:monoatomic ion transmembrane transport"/>
    <property type="evidence" value="ECO:0007669"/>
    <property type="project" value="InterPro"/>
</dbReference>
<comment type="subcellular location">
    <subcellularLocation>
        <location evidence="1">Cell outer membrane</location>
        <topology evidence="1">Multi-pass membrane protein</topology>
    </subcellularLocation>
</comment>
<gene>
    <name evidence="13" type="ORF">HNR75_001337</name>
</gene>
<organism evidence="13 14">
    <name type="scientific">Tolumonas osonensis</name>
    <dbReference type="NCBI Taxonomy" id="675874"/>
    <lineage>
        <taxon>Bacteria</taxon>
        <taxon>Pseudomonadati</taxon>
        <taxon>Pseudomonadota</taxon>
        <taxon>Gammaproteobacteria</taxon>
        <taxon>Aeromonadales</taxon>
        <taxon>Aeromonadaceae</taxon>
        <taxon>Tolumonas</taxon>
    </lineage>
</organism>
<dbReference type="PRINTS" id="PR00182">
    <property type="entry name" value="ECOLNEIPORIN"/>
</dbReference>
<proteinExistence type="predicted"/>
<evidence type="ECO:0000256" key="9">
    <source>
        <dbReference type="ARBA" id="ARBA00023136"/>
    </source>
</evidence>
<dbReference type="PANTHER" id="PTHR34501">
    <property type="entry name" value="PROTEIN YDDL-RELATED"/>
    <property type="match status" value="1"/>
</dbReference>
<evidence type="ECO:0000259" key="12">
    <source>
        <dbReference type="Pfam" id="PF13609"/>
    </source>
</evidence>
<evidence type="ECO:0000256" key="6">
    <source>
        <dbReference type="ARBA" id="ARBA00022729"/>
    </source>
</evidence>
<dbReference type="RefSeq" id="WP_188026213.1">
    <property type="nucleotide sequence ID" value="NZ_JACHGR010000004.1"/>
</dbReference>
<keyword evidence="8" id="KW-0626">Porin</keyword>
<comment type="subunit">
    <text evidence="2">Homotrimer.</text>
</comment>
<reference evidence="13 14" key="1">
    <citation type="submission" date="2020-08" db="EMBL/GenBank/DDBJ databases">
        <title>Genomic Encyclopedia of Type Strains, Phase IV (KMG-IV): sequencing the most valuable type-strain genomes for metagenomic binning, comparative biology and taxonomic classification.</title>
        <authorList>
            <person name="Goeker M."/>
        </authorList>
    </citation>
    <scope>NUCLEOTIDE SEQUENCE [LARGE SCALE GENOMIC DNA]</scope>
    <source>
        <strain evidence="13 14">DSM 22975</strain>
    </source>
</reference>
<evidence type="ECO:0000256" key="3">
    <source>
        <dbReference type="ARBA" id="ARBA00022448"/>
    </source>
</evidence>
<evidence type="ECO:0000256" key="10">
    <source>
        <dbReference type="ARBA" id="ARBA00023237"/>
    </source>
</evidence>
<dbReference type="InterPro" id="IPR033900">
    <property type="entry name" value="Gram_neg_porin_domain"/>
</dbReference>
<evidence type="ECO:0000256" key="4">
    <source>
        <dbReference type="ARBA" id="ARBA00022452"/>
    </source>
</evidence>
<keyword evidence="9" id="KW-0472">Membrane</keyword>
<dbReference type="PANTHER" id="PTHR34501:SF9">
    <property type="entry name" value="MAJOR OUTER MEMBRANE PROTEIN P.IA"/>
    <property type="match status" value="1"/>
</dbReference>
<dbReference type="InterPro" id="IPR023614">
    <property type="entry name" value="Porin_dom_sf"/>
</dbReference>
<keyword evidence="4" id="KW-1134">Transmembrane beta strand</keyword>
<dbReference type="AlphaFoldDB" id="A0A841GJP7"/>
<keyword evidence="7" id="KW-0406">Ion transport</keyword>
<dbReference type="GO" id="GO:0015288">
    <property type="term" value="F:porin activity"/>
    <property type="evidence" value="ECO:0007669"/>
    <property type="project" value="UniProtKB-KW"/>
</dbReference>
<name>A0A841GJP7_9GAMM</name>
<accession>A0A841GJP7</accession>
<feature type="domain" description="Porin" evidence="12">
    <location>
        <begin position="9"/>
        <end position="325"/>
    </location>
</feature>
<dbReference type="InterPro" id="IPR001702">
    <property type="entry name" value="Porin_Gram-ve"/>
</dbReference>
<feature type="signal peptide" evidence="11">
    <location>
        <begin position="1"/>
        <end position="20"/>
    </location>
</feature>
<dbReference type="SUPFAM" id="SSF56935">
    <property type="entry name" value="Porins"/>
    <property type="match status" value="1"/>
</dbReference>
<dbReference type="Pfam" id="PF13609">
    <property type="entry name" value="Porin_4"/>
    <property type="match status" value="1"/>
</dbReference>
<evidence type="ECO:0000313" key="13">
    <source>
        <dbReference type="EMBL" id="MBB6055431.1"/>
    </source>
</evidence>
<evidence type="ECO:0000256" key="7">
    <source>
        <dbReference type="ARBA" id="ARBA00023065"/>
    </source>
</evidence>
<keyword evidence="10" id="KW-0998">Cell outer membrane</keyword>
<dbReference type="GO" id="GO:0046930">
    <property type="term" value="C:pore complex"/>
    <property type="evidence" value="ECO:0007669"/>
    <property type="project" value="UniProtKB-KW"/>
</dbReference>
<comment type="caution">
    <text evidence="13">The sequence shown here is derived from an EMBL/GenBank/DDBJ whole genome shotgun (WGS) entry which is preliminary data.</text>
</comment>
<dbReference type="Proteomes" id="UP000585721">
    <property type="component" value="Unassembled WGS sequence"/>
</dbReference>
<protein>
    <submittedName>
        <fullName evidence="13">Putative porin</fullName>
    </submittedName>
</protein>
<evidence type="ECO:0000256" key="8">
    <source>
        <dbReference type="ARBA" id="ARBA00023114"/>
    </source>
</evidence>
<evidence type="ECO:0000313" key="14">
    <source>
        <dbReference type="Proteomes" id="UP000585721"/>
    </source>
</evidence>
<evidence type="ECO:0000256" key="2">
    <source>
        <dbReference type="ARBA" id="ARBA00011233"/>
    </source>
</evidence>
<keyword evidence="6 11" id="KW-0732">Signal</keyword>
<dbReference type="Gene3D" id="2.40.160.10">
    <property type="entry name" value="Porin"/>
    <property type="match status" value="1"/>
</dbReference>
<evidence type="ECO:0000256" key="1">
    <source>
        <dbReference type="ARBA" id="ARBA00004571"/>
    </source>
</evidence>
<evidence type="ECO:0000256" key="11">
    <source>
        <dbReference type="SAM" id="SignalP"/>
    </source>
</evidence>
<keyword evidence="14" id="KW-1185">Reference proteome</keyword>
<keyword evidence="3" id="KW-0813">Transport</keyword>
<evidence type="ECO:0000256" key="5">
    <source>
        <dbReference type="ARBA" id="ARBA00022692"/>
    </source>
</evidence>
<sequence length="344" mass="37665">MKKTILAVVTTSLFAASANAAVVYDKDGQQVDVYGRIQYQAGQIYNATSDKTDDDYNAATAGEADNFGGDALARFGFKGKWATGYNDVALISKLEWEVSAENDDDGEADSFVNRYAFAGADFGNGVQATVGTQDSAYVQLSDVTDVYNEYSGLVENQFDSRWDDSANVTYAADGWDLRGSVSFSDEAKANNNEEDKLQNQYAASAGYTFQIDEVSSLKPVLAYQAKTGEAAGESYTDEQYAAGLGYTYDAFYLASTYGQLKHDLADEKDTVWTVTATYKVQPDWTLVAGYGLVDGHNYDVETTKYYVLGTQYDITAKAKAYAEYKINEVAGEDDNYVVGLQYNF</sequence>
<feature type="chain" id="PRO_5032972814" evidence="11">
    <location>
        <begin position="21"/>
        <end position="344"/>
    </location>
</feature>
<keyword evidence="5" id="KW-0812">Transmembrane</keyword>
<dbReference type="EMBL" id="JACHGR010000004">
    <property type="protein sequence ID" value="MBB6055431.1"/>
    <property type="molecule type" value="Genomic_DNA"/>
</dbReference>
<dbReference type="GO" id="GO:0009279">
    <property type="term" value="C:cell outer membrane"/>
    <property type="evidence" value="ECO:0007669"/>
    <property type="project" value="UniProtKB-SubCell"/>
</dbReference>